<keyword evidence="1" id="KW-0812">Transmembrane</keyword>
<keyword evidence="1" id="KW-1133">Transmembrane helix</keyword>
<dbReference type="PANTHER" id="PTHR36811">
    <property type="entry name" value="OS08G0444440 PROTEIN"/>
    <property type="match status" value="1"/>
</dbReference>
<sequence length="317" mass="37013">MEKRVLLGVQKKKNPIKKRFLKKIEDYMKSDSYMFARLITKPHIASKTSTSSTTEVETKECMKERNKRLLEKFGDYLKSDTYMYAPLCAQPAIYFKAKWTIMLNIEPRATFSYEFSQEHAYSTAEIAKRAEAFWEIKEYYQQMKARSLNAESLFILLLTDCKPTMPLTSVEKFNWLVTNFLYGGCVLMPLLVMKFKQFGFQAKDTSVLFEPRIRFDFPAAWIRHVRCIKKTTMEVSARKLTTKDNKSTVETSNVTVEDQFSELPEKCISGQLKFVHKETVKHMVYQSCRSSLSGYFLMPQTFLLLFIWLSTSVPSDL</sequence>
<proteinExistence type="predicted"/>
<keyword evidence="3" id="KW-1185">Reference proteome</keyword>
<gene>
    <name evidence="2" type="ORF">DKX38_028358</name>
</gene>
<feature type="transmembrane region" description="Helical" evidence="1">
    <location>
        <begin position="292"/>
        <end position="311"/>
    </location>
</feature>
<dbReference type="AlphaFoldDB" id="A0A5N5J6J3"/>
<evidence type="ECO:0000256" key="1">
    <source>
        <dbReference type="SAM" id="Phobius"/>
    </source>
</evidence>
<organism evidence="2 3">
    <name type="scientific">Salix brachista</name>
    <dbReference type="NCBI Taxonomy" id="2182728"/>
    <lineage>
        <taxon>Eukaryota</taxon>
        <taxon>Viridiplantae</taxon>
        <taxon>Streptophyta</taxon>
        <taxon>Embryophyta</taxon>
        <taxon>Tracheophyta</taxon>
        <taxon>Spermatophyta</taxon>
        <taxon>Magnoliopsida</taxon>
        <taxon>eudicotyledons</taxon>
        <taxon>Gunneridae</taxon>
        <taxon>Pentapetalae</taxon>
        <taxon>rosids</taxon>
        <taxon>fabids</taxon>
        <taxon>Malpighiales</taxon>
        <taxon>Salicaceae</taxon>
        <taxon>Saliceae</taxon>
        <taxon>Salix</taxon>
    </lineage>
</organism>
<reference evidence="3" key="1">
    <citation type="journal article" date="2019" name="Gigascience">
        <title>De novo genome assembly of the endangered Acer yangbiense, a plant species with extremely small populations endemic to Yunnan Province, China.</title>
        <authorList>
            <person name="Yang J."/>
            <person name="Wariss H.M."/>
            <person name="Tao L."/>
            <person name="Zhang R."/>
            <person name="Yun Q."/>
            <person name="Hollingsworth P."/>
            <person name="Dao Z."/>
            <person name="Luo G."/>
            <person name="Guo H."/>
            <person name="Ma Y."/>
            <person name="Sun W."/>
        </authorList>
    </citation>
    <scope>NUCLEOTIDE SEQUENCE [LARGE SCALE GENOMIC DNA]</scope>
    <source>
        <strain evidence="3">cv. br00</strain>
    </source>
</reference>
<comment type="caution">
    <text evidence="2">The sequence shown here is derived from an EMBL/GenBank/DDBJ whole genome shotgun (WGS) entry which is preliminary data.</text>
</comment>
<accession>A0A5N5J6J3</accession>
<dbReference type="Proteomes" id="UP000326939">
    <property type="component" value="Chromosome 18"/>
</dbReference>
<dbReference type="EMBL" id="VDCV01000018">
    <property type="protein sequence ID" value="KAB5514452.1"/>
    <property type="molecule type" value="Genomic_DNA"/>
</dbReference>
<protein>
    <submittedName>
        <fullName evidence="2">Uncharacterized protein</fullName>
    </submittedName>
</protein>
<keyword evidence="1" id="KW-0472">Membrane</keyword>
<feature type="transmembrane region" description="Helical" evidence="1">
    <location>
        <begin position="173"/>
        <end position="193"/>
    </location>
</feature>
<dbReference type="PANTHER" id="PTHR36811:SF2">
    <property type="entry name" value="OS08G0444440 PROTEIN"/>
    <property type="match status" value="1"/>
</dbReference>
<evidence type="ECO:0000313" key="3">
    <source>
        <dbReference type="Proteomes" id="UP000326939"/>
    </source>
</evidence>
<evidence type="ECO:0000313" key="2">
    <source>
        <dbReference type="EMBL" id="KAB5514452.1"/>
    </source>
</evidence>
<name>A0A5N5J6J3_9ROSI</name>